<gene>
    <name evidence="2" type="ORF">AVDCRST_MAG27-4001</name>
</gene>
<accession>A0A6J4JNS1</accession>
<feature type="compositionally biased region" description="Pro residues" evidence="1">
    <location>
        <begin position="104"/>
        <end position="122"/>
    </location>
</feature>
<evidence type="ECO:0000313" key="2">
    <source>
        <dbReference type="EMBL" id="CAA9283559.1"/>
    </source>
</evidence>
<dbReference type="EMBL" id="CADCTD010000173">
    <property type="protein sequence ID" value="CAA9283559.1"/>
    <property type="molecule type" value="Genomic_DNA"/>
</dbReference>
<organism evidence="2">
    <name type="scientific">uncultured Craurococcus sp</name>
    <dbReference type="NCBI Taxonomy" id="1135998"/>
    <lineage>
        <taxon>Bacteria</taxon>
        <taxon>Pseudomonadati</taxon>
        <taxon>Pseudomonadota</taxon>
        <taxon>Alphaproteobacteria</taxon>
        <taxon>Acetobacterales</taxon>
        <taxon>Acetobacteraceae</taxon>
        <taxon>Craurococcus</taxon>
        <taxon>environmental samples</taxon>
    </lineage>
</organism>
<name>A0A6J4JNS1_9PROT</name>
<feature type="compositionally biased region" description="Basic and acidic residues" evidence="1">
    <location>
        <begin position="149"/>
        <end position="163"/>
    </location>
</feature>
<sequence>MVEGDSPRPQPTSRHSADRSLQQRLVEAFADAEACGVSFPTATHDQVQRYAMQKKVFRIGGAAVLATRDGALFETAGTLERLIAEGDRQRRDLAEWEAASLPPAEVPAPPPSPPVAAPPIRLPPADTAPEPDIAPGPRTVRTAKPRRVPRAERWLTAGAERRGRLAQHWSTRR</sequence>
<protein>
    <submittedName>
        <fullName evidence="2">Uncharacterized protein</fullName>
    </submittedName>
</protein>
<proteinExistence type="predicted"/>
<feature type="region of interest" description="Disordered" evidence="1">
    <location>
        <begin position="1"/>
        <end position="21"/>
    </location>
</feature>
<feature type="compositionally biased region" description="Polar residues" evidence="1">
    <location>
        <begin position="11"/>
        <end position="21"/>
    </location>
</feature>
<feature type="region of interest" description="Disordered" evidence="1">
    <location>
        <begin position="93"/>
        <end position="173"/>
    </location>
</feature>
<dbReference type="AlphaFoldDB" id="A0A6J4JNS1"/>
<evidence type="ECO:0000256" key="1">
    <source>
        <dbReference type="SAM" id="MobiDB-lite"/>
    </source>
</evidence>
<reference evidence="2" key="1">
    <citation type="submission" date="2020-02" db="EMBL/GenBank/DDBJ databases">
        <authorList>
            <person name="Meier V. D."/>
        </authorList>
    </citation>
    <scope>NUCLEOTIDE SEQUENCE</scope>
    <source>
        <strain evidence="2">AVDCRST_MAG27</strain>
    </source>
</reference>